<gene>
    <name evidence="1" type="ORF">HPB51_003052</name>
</gene>
<keyword evidence="2" id="KW-1185">Reference proteome</keyword>
<organism evidence="1 2">
    <name type="scientific">Rhipicephalus microplus</name>
    <name type="common">Cattle tick</name>
    <name type="synonym">Boophilus microplus</name>
    <dbReference type="NCBI Taxonomy" id="6941"/>
    <lineage>
        <taxon>Eukaryota</taxon>
        <taxon>Metazoa</taxon>
        <taxon>Ecdysozoa</taxon>
        <taxon>Arthropoda</taxon>
        <taxon>Chelicerata</taxon>
        <taxon>Arachnida</taxon>
        <taxon>Acari</taxon>
        <taxon>Parasitiformes</taxon>
        <taxon>Ixodida</taxon>
        <taxon>Ixodoidea</taxon>
        <taxon>Ixodidae</taxon>
        <taxon>Rhipicephalinae</taxon>
        <taxon>Rhipicephalus</taxon>
        <taxon>Boophilus</taxon>
    </lineage>
</organism>
<evidence type="ECO:0000313" key="1">
    <source>
        <dbReference type="EMBL" id="KAH8038768.1"/>
    </source>
</evidence>
<reference evidence="1" key="2">
    <citation type="submission" date="2021-09" db="EMBL/GenBank/DDBJ databases">
        <authorList>
            <person name="Jia N."/>
            <person name="Wang J."/>
            <person name="Shi W."/>
            <person name="Du L."/>
            <person name="Sun Y."/>
            <person name="Zhan W."/>
            <person name="Jiang J."/>
            <person name="Wang Q."/>
            <person name="Zhang B."/>
            <person name="Ji P."/>
            <person name="Sakyi L.B."/>
            <person name="Cui X."/>
            <person name="Yuan T."/>
            <person name="Jiang B."/>
            <person name="Yang W."/>
            <person name="Lam T.T.-Y."/>
            <person name="Chang Q."/>
            <person name="Ding S."/>
            <person name="Wang X."/>
            <person name="Zhu J."/>
            <person name="Ruan X."/>
            <person name="Zhao L."/>
            <person name="Wei J."/>
            <person name="Que T."/>
            <person name="Du C."/>
            <person name="Cheng J."/>
            <person name="Dai P."/>
            <person name="Han X."/>
            <person name="Huang E."/>
            <person name="Gao Y."/>
            <person name="Liu J."/>
            <person name="Shao H."/>
            <person name="Ye R."/>
            <person name="Li L."/>
            <person name="Wei W."/>
            <person name="Wang X."/>
            <person name="Wang C."/>
            <person name="Huo Q."/>
            <person name="Li W."/>
            <person name="Guo W."/>
            <person name="Chen H."/>
            <person name="Chen S."/>
            <person name="Zhou L."/>
            <person name="Zhou L."/>
            <person name="Ni X."/>
            <person name="Tian J."/>
            <person name="Zhou Y."/>
            <person name="Sheng Y."/>
            <person name="Liu T."/>
            <person name="Pan Y."/>
            <person name="Xia L."/>
            <person name="Li J."/>
            <person name="Zhao F."/>
            <person name="Cao W."/>
        </authorList>
    </citation>
    <scope>NUCLEOTIDE SEQUENCE</scope>
    <source>
        <strain evidence="1">Rmic-2018</strain>
        <tissue evidence="1">Larvae</tissue>
    </source>
</reference>
<protein>
    <submittedName>
        <fullName evidence="1">Uncharacterized protein</fullName>
    </submittedName>
</protein>
<accession>A0A9J6EXS4</accession>
<dbReference type="EMBL" id="JABSTU010000001">
    <property type="protein sequence ID" value="KAH8038768.1"/>
    <property type="molecule type" value="Genomic_DNA"/>
</dbReference>
<evidence type="ECO:0000313" key="2">
    <source>
        <dbReference type="Proteomes" id="UP000821866"/>
    </source>
</evidence>
<sequence>MYEVRNLSSYELTPAEYQVLSRGLNFNQAKQPDTRKVVCAVENAIGLLGEDEEKAIKALHKNKKIAVLPADKGNVTVVLDRSTYESKMTEIVKDCTTYAKINKDPTSKVQTGQQKTLSSIF</sequence>
<dbReference type="AlphaFoldDB" id="A0A9J6EXS4"/>
<name>A0A9J6EXS4_RHIMP</name>
<proteinExistence type="predicted"/>
<dbReference type="Proteomes" id="UP000821866">
    <property type="component" value="Chromosome 1"/>
</dbReference>
<reference evidence="1" key="1">
    <citation type="journal article" date="2020" name="Cell">
        <title>Large-Scale Comparative Analyses of Tick Genomes Elucidate Their Genetic Diversity and Vector Capacities.</title>
        <authorList>
            <consortium name="Tick Genome and Microbiome Consortium (TIGMIC)"/>
            <person name="Jia N."/>
            <person name="Wang J."/>
            <person name="Shi W."/>
            <person name="Du L."/>
            <person name="Sun Y."/>
            <person name="Zhan W."/>
            <person name="Jiang J.F."/>
            <person name="Wang Q."/>
            <person name="Zhang B."/>
            <person name="Ji P."/>
            <person name="Bell-Sakyi L."/>
            <person name="Cui X.M."/>
            <person name="Yuan T.T."/>
            <person name="Jiang B.G."/>
            <person name="Yang W.F."/>
            <person name="Lam T.T."/>
            <person name="Chang Q.C."/>
            <person name="Ding S.J."/>
            <person name="Wang X.J."/>
            <person name="Zhu J.G."/>
            <person name="Ruan X.D."/>
            <person name="Zhao L."/>
            <person name="Wei J.T."/>
            <person name="Ye R.Z."/>
            <person name="Que T.C."/>
            <person name="Du C.H."/>
            <person name="Zhou Y.H."/>
            <person name="Cheng J.X."/>
            <person name="Dai P.F."/>
            <person name="Guo W.B."/>
            <person name="Han X.H."/>
            <person name="Huang E.J."/>
            <person name="Li L.F."/>
            <person name="Wei W."/>
            <person name="Gao Y.C."/>
            <person name="Liu J.Z."/>
            <person name="Shao H.Z."/>
            <person name="Wang X."/>
            <person name="Wang C.C."/>
            <person name="Yang T.C."/>
            <person name="Huo Q.B."/>
            <person name="Li W."/>
            <person name="Chen H.Y."/>
            <person name="Chen S.E."/>
            <person name="Zhou L.G."/>
            <person name="Ni X.B."/>
            <person name="Tian J.H."/>
            <person name="Sheng Y."/>
            <person name="Liu T."/>
            <person name="Pan Y.S."/>
            <person name="Xia L.Y."/>
            <person name="Li J."/>
            <person name="Zhao F."/>
            <person name="Cao W.C."/>
        </authorList>
    </citation>
    <scope>NUCLEOTIDE SEQUENCE</scope>
    <source>
        <strain evidence="1">Rmic-2018</strain>
    </source>
</reference>
<comment type="caution">
    <text evidence="1">The sequence shown here is derived from an EMBL/GenBank/DDBJ whole genome shotgun (WGS) entry which is preliminary data.</text>
</comment>